<feature type="region of interest" description="Disordered" evidence="1">
    <location>
        <begin position="82"/>
        <end position="105"/>
    </location>
</feature>
<organism evidence="2 3">
    <name type="scientific">Lipomyces starkeyi NRRL Y-11557</name>
    <dbReference type="NCBI Taxonomy" id="675824"/>
    <lineage>
        <taxon>Eukaryota</taxon>
        <taxon>Fungi</taxon>
        <taxon>Dikarya</taxon>
        <taxon>Ascomycota</taxon>
        <taxon>Saccharomycotina</taxon>
        <taxon>Lipomycetes</taxon>
        <taxon>Lipomycetales</taxon>
        <taxon>Lipomycetaceae</taxon>
        <taxon>Lipomyces</taxon>
    </lineage>
</organism>
<dbReference type="PANTHER" id="PTHR13523">
    <property type="entry name" value="COILED-COIL-HELIX-COILED-COIL-HELIX DOMAIN CONTAINING 2/NUR77"/>
    <property type="match status" value="1"/>
</dbReference>
<dbReference type="GO" id="GO:0007005">
    <property type="term" value="P:mitochondrion organization"/>
    <property type="evidence" value="ECO:0007669"/>
    <property type="project" value="InterPro"/>
</dbReference>
<dbReference type="SUPFAM" id="SSF47072">
    <property type="entry name" value="Cysteine alpha-hairpin motif"/>
    <property type="match status" value="1"/>
</dbReference>
<dbReference type="PANTHER" id="PTHR13523:SF2">
    <property type="entry name" value="COILED-COIL-HELIX-COILED-COIL-HELIX DOMAIN CONTAINING 2, ISOFORM A-RELATED"/>
    <property type="match status" value="1"/>
</dbReference>
<dbReference type="GO" id="GO:0005634">
    <property type="term" value="C:nucleus"/>
    <property type="evidence" value="ECO:0007669"/>
    <property type="project" value="TreeGrafter"/>
</dbReference>
<dbReference type="InterPro" id="IPR055304">
    <property type="entry name" value="CHCHD2/10-like"/>
</dbReference>
<evidence type="ECO:0000313" key="2">
    <source>
        <dbReference type="EMBL" id="ODQ76577.1"/>
    </source>
</evidence>
<gene>
    <name evidence="2" type="ORF">LIPSTDRAFT_499</name>
</gene>
<evidence type="ECO:0000313" key="3">
    <source>
        <dbReference type="Proteomes" id="UP000094385"/>
    </source>
</evidence>
<sequence>MPRSSSRRSAPAPAARRPMSTAAAPPAHHQPHPPPVPAQQQPVIVQGQQPSLFGQMASTAAGVAVGSTVGHALGGALGGIFGGGSSAPPAEQPQAAAPLAPQPSSYAYSNNQQGVVCDVDARNFTKCLDDNSGNMQICDWYLQQLKACQEMSRNY</sequence>
<dbReference type="AlphaFoldDB" id="A0A1E3QHV4"/>
<evidence type="ECO:0008006" key="4">
    <source>
        <dbReference type="Google" id="ProtNLM"/>
    </source>
</evidence>
<feature type="compositionally biased region" description="Low complexity" evidence="1">
    <location>
        <begin position="1"/>
        <end position="27"/>
    </location>
</feature>
<protein>
    <recommendedName>
        <fullName evidence="4">CHCH domain-containing protein</fullName>
    </recommendedName>
</protein>
<dbReference type="GO" id="GO:0005739">
    <property type="term" value="C:mitochondrion"/>
    <property type="evidence" value="ECO:0007669"/>
    <property type="project" value="TreeGrafter"/>
</dbReference>
<proteinExistence type="predicted"/>
<dbReference type="STRING" id="675824.A0A1E3QHV4"/>
<dbReference type="Proteomes" id="UP000094385">
    <property type="component" value="Unassembled WGS sequence"/>
</dbReference>
<evidence type="ECO:0000256" key="1">
    <source>
        <dbReference type="SAM" id="MobiDB-lite"/>
    </source>
</evidence>
<feature type="compositionally biased region" description="Low complexity" evidence="1">
    <location>
        <begin position="86"/>
        <end position="105"/>
    </location>
</feature>
<dbReference type="OrthoDB" id="1106148at2759"/>
<feature type="region of interest" description="Disordered" evidence="1">
    <location>
        <begin position="1"/>
        <end position="42"/>
    </location>
</feature>
<accession>A0A1E3QHV4</accession>
<keyword evidence="3" id="KW-1185">Reference proteome</keyword>
<dbReference type="InterPro" id="IPR009069">
    <property type="entry name" value="Cys_alpha_HP_mot_SF"/>
</dbReference>
<reference evidence="2 3" key="1">
    <citation type="journal article" date="2016" name="Proc. Natl. Acad. Sci. U.S.A.">
        <title>Comparative genomics of biotechnologically important yeasts.</title>
        <authorList>
            <person name="Riley R."/>
            <person name="Haridas S."/>
            <person name="Wolfe K.H."/>
            <person name="Lopes M.R."/>
            <person name="Hittinger C.T."/>
            <person name="Goeker M."/>
            <person name="Salamov A.A."/>
            <person name="Wisecaver J.H."/>
            <person name="Long T.M."/>
            <person name="Calvey C.H."/>
            <person name="Aerts A.L."/>
            <person name="Barry K.W."/>
            <person name="Choi C."/>
            <person name="Clum A."/>
            <person name="Coughlan A.Y."/>
            <person name="Deshpande S."/>
            <person name="Douglass A.P."/>
            <person name="Hanson S.J."/>
            <person name="Klenk H.-P."/>
            <person name="LaButti K.M."/>
            <person name="Lapidus A."/>
            <person name="Lindquist E.A."/>
            <person name="Lipzen A.M."/>
            <person name="Meier-Kolthoff J.P."/>
            <person name="Ohm R.A."/>
            <person name="Otillar R.P."/>
            <person name="Pangilinan J.L."/>
            <person name="Peng Y."/>
            <person name="Rokas A."/>
            <person name="Rosa C.A."/>
            <person name="Scheuner C."/>
            <person name="Sibirny A.A."/>
            <person name="Slot J.C."/>
            <person name="Stielow J.B."/>
            <person name="Sun H."/>
            <person name="Kurtzman C.P."/>
            <person name="Blackwell M."/>
            <person name="Grigoriev I.V."/>
            <person name="Jeffries T.W."/>
        </authorList>
    </citation>
    <scope>NUCLEOTIDE SEQUENCE [LARGE SCALE GENOMIC DNA]</scope>
    <source>
        <strain evidence="2 3">NRRL Y-11557</strain>
    </source>
</reference>
<dbReference type="EMBL" id="KV454289">
    <property type="protein sequence ID" value="ODQ76577.1"/>
    <property type="molecule type" value="Genomic_DNA"/>
</dbReference>
<name>A0A1E3QHV4_LIPST</name>